<dbReference type="InParanoid" id="A0A330L4C8"/>
<sequence>MKLLFDQNLSFRLVKALQVEYPDSQHVRDVGLGEASDEAVWRYAAEHGYTVVTKDADFHQRSFLFGAPPKVVWLRCGNASTQVIETLLHRHYKDLLQFSANEEGSFLVIE</sequence>
<proteinExistence type="predicted"/>
<protein>
    <recommendedName>
        <fullName evidence="1">DUF5615 domain-containing protein</fullName>
    </recommendedName>
</protein>
<feature type="domain" description="DUF5615" evidence="1">
    <location>
        <begin position="1"/>
        <end position="107"/>
    </location>
</feature>
<accession>A0A330L4C8</accession>
<evidence type="ECO:0000313" key="2">
    <source>
        <dbReference type="EMBL" id="SPP64039.1"/>
    </source>
</evidence>
<dbReference type="RefSeq" id="WP_121988469.1">
    <property type="nucleotide sequence ID" value="NZ_OUNR01000001.1"/>
</dbReference>
<dbReference type="Proteomes" id="UP000248168">
    <property type="component" value="Unassembled WGS sequence"/>
</dbReference>
<dbReference type="EMBL" id="OUNR01000001">
    <property type="protein sequence ID" value="SPP64039.1"/>
    <property type="molecule type" value="Genomic_DNA"/>
</dbReference>
<gene>
    <name evidence="2" type="ORF">NITLEN_11125</name>
</gene>
<keyword evidence="3" id="KW-1185">Reference proteome</keyword>
<evidence type="ECO:0000259" key="1">
    <source>
        <dbReference type="Pfam" id="PF18480"/>
    </source>
</evidence>
<dbReference type="Pfam" id="PF18480">
    <property type="entry name" value="DUF5615"/>
    <property type="match status" value="1"/>
</dbReference>
<reference evidence="3" key="1">
    <citation type="submission" date="2018-04" db="EMBL/GenBank/DDBJ databases">
        <authorList>
            <person name="Lucker S."/>
            <person name="Sakoula D."/>
        </authorList>
    </citation>
    <scope>NUCLEOTIDE SEQUENCE [LARGE SCALE GENOMIC DNA]</scope>
</reference>
<evidence type="ECO:0000313" key="3">
    <source>
        <dbReference type="Proteomes" id="UP000248168"/>
    </source>
</evidence>
<dbReference type="OrthoDB" id="27473at2"/>
<name>A0A330L4C8_9BACT</name>
<dbReference type="AlphaFoldDB" id="A0A330L4C8"/>
<dbReference type="InterPro" id="IPR041049">
    <property type="entry name" value="DUF5615"/>
</dbReference>
<organism evidence="2 3">
    <name type="scientific">Nitrospira lenta</name>
    <dbReference type="NCBI Taxonomy" id="1436998"/>
    <lineage>
        <taxon>Bacteria</taxon>
        <taxon>Pseudomonadati</taxon>
        <taxon>Nitrospirota</taxon>
        <taxon>Nitrospiria</taxon>
        <taxon>Nitrospirales</taxon>
        <taxon>Nitrospiraceae</taxon>
        <taxon>Nitrospira</taxon>
    </lineage>
</organism>